<dbReference type="SUPFAM" id="SSF53300">
    <property type="entry name" value="vWA-like"/>
    <property type="match status" value="1"/>
</dbReference>
<reference evidence="5" key="1">
    <citation type="submission" date="2010-08" db="EMBL/GenBank/DDBJ databases">
        <authorList>
            <consortium name="Caenorhabditis japonica Sequencing Consortium"/>
            <person name="Wilson R.K."/>
        </authorList>
    </citation>
    <scope>NUCLEOTIDE SEQUENCE [LARGE SCALE GENOMIC DNA]</scope>
    <source>
        <strain evidence="5">DF5081</strain>
    </source>
</reference>
<dbReference type="GO" id="GO:0045087">
    <property type="term" value="P:innate immune response"/>
    <property type="evidence" value="ECO:0007669"/>
    <property type="project" value="TreeGrafter"/>
</dbReference>
<dbReference type="Pfam" id="PF00092">
    <property type="entry name" value="VWA"/>
    <property type="match status" value="1"/>
</dbReference>
<dbReference type="PROSITE" id="PS50234">
    <property type="entry name" value="VWFA"/>
    <property type="match status" value="1"/>
</dbReference>
<feature type="signal peptide" evidence="1">
    <location>
        <begin position="1"/>
        <end position="17"/>
    </location>
</feature>
<dbReference type="FunFam" id="3.40.50.410:FF:000136">
    <property type="entry name" value="C-type LECtin"/>
    <property type="match status" value="1"/>
</dbReference>
<protein>
    <recommendedName>
        <fullName evidence="6">VWFA domain-containing protein</fullName>
    </recommendedName>
</protein>
<sequence>MLLPSLLLSLLVTTSLQQTASPPAAYDRSCGKSIANLWLDVVVVVDNSVGMTQSGIIQVAAQIVSVFGDGTRIGTNYADKRTTRVGIVTYNKIATIQADLNRFQSENDLFSTTFSILSSTSTSDEVYLAKGIGAAEQVLSEGRKNNTRTNYKQFVIIYASDYRDDGAEDPRPIADRLKASGVNIATVAFDQDGDESILKDLGEIASPGMNFSNTDNDNIGELQTAMFQTNCFCPNMWHQYRENFDDENAPKFGVCLRPVAITAAWSPAKFACQNMVKTGYLVAEFNQNKHDFVFNLVKNDTSFPEPYVYHIGLSFVNGGYYWQQPAGHALKPLSDGIWNPGFPQQATVNTAVLNQQEGTAFTVGWQNINQFTVSERYVCEVPACDTDNYCE</sequence>
<evidence type="ECO:0000313" key="4">
    <source>
        <dbReference type="EnsemblMetazoa" id="CJA15895.1"/>
    </source>
</evidence>
<proteinExistence type="predicted"/>
<dbReference type="SMART" id="SM00034">
    <property type="entry name" value="CLECT"/>
    <property type="match status" value="1"/>
</dbReference>
<dbReference type="PANTHER" id="PTHR31024:SF15">
    <property type="entry name" value="VWFA DOMAIN-CONTAINING PROTEIN"/>
    <property type="match status" value="1"/>
</dbReference>
<dbReference type="InterPro" id="IPR002035">
    <property type="entry name" value="VWF_A"/>
</dbReference>
<dbReference type="SUPFAM" id="SSF56436">
    <property type="entry name" value="C-type lectin-like"/>
    <property type="match status" value="1"/>
</dbReference>
<dbReference type="InterPro" id="IPR001304">
    <property type="entry name" value="C-type_lectin-like"/>
</dbReference>
<accession>A0A8R1I5S7</accession>
<dbReference type="CDD" id="cd00037">
    <property type="entry name" value="CLECT"/>
    <property type="match status" value="1"/>
</dbReference>
<organism evidence="4 5">
    <name type="scientific">Caenorhabditis japonica</name>
    <dbReference type="NCBI Taxonomy" id="281687"/>
    <lineage>
        <taxon>Eukaryota</taxon>
        <taxon>Metazoa</taxon>
        <taxon>Ecdysozoa</taxon>
        <taxon>Nematoda</taxon>
        <taxon>Chromadorea</taxon>
        <taxon>Rhabditida</taxon>
        <taxon>Rhabditina</taxon>
        <taxon>Rhabditomorpha</taxon>
        <taxon>Rhabditoidea</taxon>
        <taxon>Rhabditidae</taxon>
        <taxon>Peloderinae</taxon>
        <taxon>Caenorhabditis</taxon>
    </lineage>
</organism>
<dbReference type="AlphaFoldDB" id="A0A8R1I5S7"/>
<feature type="domain" description="C-type lectin" evidence="2">
    <location>
        <begin position="251"/>
        <end position="380"/>
    </location>
</feature>
<dbReference type="OMA" id="PAKFACQ"/>
<evidence type="ECO:0000259" key="2">
    <source>
        <dbReference type="PROSITE" id="PS50041"/>
    </source>
</evidence>
<dbReference type="PROSITE" id="PS50041">
    <property type="entry name" value="C_TYPE_LECTIN_2"/>
    <property type="match status" value="1"/>
</dbReference>
<dbReference type="InterPro" id="IPR036465">
    <property type="entry name" value="vWFA_dom_sf"/>
</dbReference>
<evidence type="ECO:0000313" key="5">
    <source>
        <dbReference type="Proteomes" id="UP000005237"/>
    </source>
</evidence>
<evidence type="ECO:0008006" key="6">
    <source>
        <dbReference type="Google" id="ProtNLM"/>
    </source>
</evidence>
<dbReference type="InterPro" id="IPR016186">
    <property type="entry name" value="C-type_lectin-like/link_sf"/>
</dbReference>
<dbReference type="SMART" id="SM00327">
    <property type="entry name" value="VWA"/>
    <property type="match status" value="1"/>
</dbReference>
<name>A0A8R1I5S7_CAEJA</name>
<dbReference type="Proteomes" id="UP000005237">
    <property type="component" value="Unassembled WGS sequence"/>
</dbReference>
<reference evidence="4" key="2">
    <citation type="submission" date="2022-06" db="UniProtKB">
        <authorList>
            <consortium name="EnsemblMetazoa"/>
        </authorList>
    </citation>
    <scope>IDENTIFICATION</scope>
    <source>
        <strain evidence="4">DF5081</strain>
    </source>
</reference>
<evidence type="ECO:0000256" key="1">
    <source>
        <dbReference type="SAM" id="SignalP"/>
    </source>
</evidence>
<dbReference type="FunFam" id="3.10.100.10:FF:000142">
    <property type="entry name" value="C-type LECtin"/>
    <property type="match status" value="1"/>
</dbReference>
<feature type="chain" id="PRO_5035799475" description="VWFA domain-containing protein" evidence="1">
    <location>
        <begin position="18"/>
        <end position="391"/>
    </location>
</feature>
<dbReference type="Gene3D" id="3.40.50.410">
    <property type="entry name" value="von Willebrand factor, type A domain"/>
    <property type="match status" value="1"/>
</dbReference>
<keyword evidence="1" id="KW-0732">Signal</keyword>
<dbReference type="InterPro" id="IPR016187">
    <property type="entry name" value="CTDL_fold"/>
</dbReference>
<feature type="domain" description="VWFA" evidence="3">
    <location>
        <begin position="40"/>
        <end position="226"/>
    </location>
</feature>
<dbReference type="Gene3D" id="3.10.100.10">
    <property type="entry name" value="Mannose-Binding Protein A, subunit A"/>
    <property type="match status" value="1"/>
</dbReference>
<dbReference type="EnsemblMetazoa" id="CJA15895.1">
    <property type="protein sequence ID" value="CJA15895.1"/>
    <property type="gene ID" value="WBGene00135099"/>
</dbReference>
<evidence type="ECO:0000259" key="3">
    <source>
        <dbReference type="PROSITE" id="PS50234"/>
    </source>
</evidence>
<dbReference type="PANTHER" id="PTHR31024">
    <property type="entry name" value="C-TYPE LECTIN"/>
    <property type="match status" value="1"/>
</dbReference>
<keyword evidence="5" id="KW-1185">Reference proteome</keyword>